<dbReference type="EMBL" id="FOSK01000017">
    <property type="protein sequence ID" value="SFL12962.1"/>
    <property type="molecule type" value="Genomic_DNA"/>
</dbReference>
<dbReference type="RefSeq" id="WP_093523649.1">
    <property type="nucleotide sequence ID" value="NZ_FOSK01000017.1"/>
</dbReference>
<comment type="caution">
    <text evidence="1">The sequence shown here is derived from an EMBL/GenBank/DDBJ whole genome shotgun (WGS) entry which is preliminary data.</text>
</comment>
<organism evidence="1 2">
    <name type="scientific">Pseudovibrio ascidiaceicola</name>
    <dbReference type="NCBI Taxonomy" id="285279"/>
    <lineage>
        <taxon>Bacteria</taxon>
        <taxon>Pseudomonadati</taxon>
        <taxon>Pseudomonadota</taxon>
        <taxon>Alphaproteobacteria</taxon>
        <taxon>Hyphomicrobiales</taxon>
        <taxon>Stappiaceae</taxon>
        <taxon>Pseudovibrio</taxon>
    </lineage>
</organism>
<protein>
    <submittedName>
        <fullName evidence="1">Uncharacterized protein</fullName>
    </submittedName>
</protein>
<gene>
    <name evidence="1" type="ORF">SAMN04488518_11790</name>
</gene>
<accession>A0A1I4F4Q4</accession>
<evidence type="ECO:0000313" key="1">
    <source>
        <dbReference type="EMBL" id="SFL12962.1"/>
    </source>
</evidence>
<sequence>MSALLKEKHEVMPSQSTYGYGYNRQKSSLEVALDRVSFGTLAKHYGVDGAKANAVKQAIKYILSEISEADDLAMLRLQEAGYEEGLAKAIVS</sequence>
<proteinExistence type="predicted"/>
<name>A0A1I4F4Q4_9HYPH</name>
<evidence type="ECO:0000313" key="2">
    <source>
        <dbReference type="Proteomes" id="UP000199598"/>
    </source>
</evidence>
<reference evidence="1 2" key="1">
    <citation type="submission" date="2016-10" db="EMBL/GenBank/DDBJ databases">
        <authorList>
            <person name="Varghese N."/>
            <person name="Submissions S."/>
        </authorList>
    </citation>
    <scope>NUCLEOTIDE SEQUENCE [LARGE SCALE GENOMIC DNA]</scope>
    <source>
        <strain evidence="1 2">DSM 16392</strain>
    </source>
</reference>
<dbReference type="Proteomes" id="UP000199598">
    <property type="component" value="Unassembled WGS sequence"/>
</dbReference>
<keyword evidence="2" id="KW-1185">Reference proteome</keyword>